<keyword evidence="11" id="KW-0963">Cytoplasm</keyword>
<dbReference type="Gene3D" id="2.40.30.130">
    <property type="match status" value="1"/>
</dbReference>
<dbReference type="InterPro" id="IPR050058">
    <property type="entry name" value="Ala-tRNA_ligase"/>
</dbReference>
<evidence type="ECO:0000256" key="6">
    <source>
        <dbReference type="ARBA" id="ARBA00022833"/>
    </source>
</evidence>
<dbReference type="KEGG" id="baph:IX46_02075"/>
<dbReference type="GO" id="GO:0004813">
    <property type="term" value="F:alanine-tRNA ligase activity"/>
    <property type="evidence" value="ECO:0007669"/>
    <property type="project" value="UniProtKB-UniRule"/>
</dbReference>
<keyword evidence="8 11" id="KW-0694">RNA-binding</keyword>
<dbReference type="Proteomes" id="UP000066321">
    <property type="component" value="Chromosome"/>
</dbReference>
<dbReference type="InterPro" id="IPR045864">
    <property type="entry name" value="aa-tRNA-synth_II/BPL/LPL"/>
</dbReference>
<dbReference type="HAMAP" id="MF_00036_B">
    <property type="entry name" value="Ala_tRNA_synth_B"/>
    <property type="match status" value="1"/>
</dbReference>
<comment type="subcellular location">
    <subcellularLocation>
        <location evidence="11">Cytoplasm</location>
    </subcellularLocation>
</comment>
<dbReference type="GO" id="GO:0005524">
    <property type="term" value="F:ATP binding"/>
    <property type="evidence" value="ECO:0007669"/>
    <property type="project" value="UniProtKB-UniRule"/>
</dbReference>
<dbReference type="Gene3D" id="3.30.54.20">
    <property type="match status" value="1"/>
</dbReference>
<keyword evidence="3 11" id="KW-0436">Ligase</keyword>
<keyword evidence="7 11" id="KW-0067">ATP-binding</keyword>
<comment type="catalytic activity">
    <reaction evidence="11">
        <text>tRNA(Ala) + L-alanine + ATP = L-alanyl-tRNA(Ala) + AMP + diphosphate</text>
        <dbReference type="Rhea" id="RHEA:12540"/>
        <dbReference type="Rhea" id="RHEA-COMP:9657"/>
        <dbReference type="Rhea" id="RHEA-COMP:9923"/>
        <dbReference type="ChEBI" id="CHEBI:30616"/>
        <dbReference type="ChEBI" id="CHEBI:33019"/>
        <dbReference type="ChEBI" id="CHEBI:57972"/>
        <dbReference type="ChEBI" id="CHEBI:78442"/>
        <dbReference type="ChEBI" id="CHEBI:78497"/>
        <dbReference type="ChEBI" id="CHEBI:456215"/>
        <dbReference type="EC" id="6.1.1.7"/>
    </reaction>
</comment>
<gene>
    <name evidence="11" type="primary">alaS</name>
    <name evidence="13" type="ORF">IX46_02075</name>
</gene>
<dbReference type="Gene3D" id="3.10.310.40">
    <property type="match status" value="1"/>
</dbReference>
<dbReference type="SUPFAM" id="SSF55186">
    <property type="entry name" value="ThrRS/AlaRS common domain"/>
    <property type="match status" value="1"/>
</dbReference>
<dbReference type="InterPro" id="IPR018163">
    <property type="entry name" value="Thr/Ala-tRNA-synth_IIc_edit"/>
</dbReference>
<dbReference type="SUPFAM" id="SSF55681">
    <property type="entry name" value="Class II aaRS and biotin synthetases"/>
    <property type="match status" value="1"/>
</dbReference>
<name>A0A0M5JPT9_9GAMM</name>
<dbReference type="GO" id="GO:0008270">
    <property type="term" value="F:zinc ion binding"/>
    <property type="evidence" value="ECO:0007669"/>
    <property type="project" value="UniProtKB-UniRule"/>
</dbReference>
<dbReference type="GO" id="GO:0002161">
    <property type="term" value="F:aminoacyl-tRNA deacylase activity"/>
    <property type="evidence" value="ECO:0007669"/>
    <property type="project" value="TreeGrafter"/>
</dbReference>
<dbReference type="GO" id="GO:0045892">
    <property type="term" value="P:negative regulation of DNA-templated transcription"/>
    <property type="evidence" value="ECO:0007669"/>
    <property type="project" value="TreeGrafter"/>
</dbReference>
<dbReference type="OrthoDB" id="9803884at2"/>
<dbReference type="SMART" id="SM00863">
    <property type="entry name" value="tRNA_SAD"/>
    <property type="match status" value="1"/>
</dbReference>
<comment type="similarity">
    <text evidence="1 11">Belongs to the class-II aminoacyl-tRNA synthetase family.</text>
</comment>
<dbReference type="PRINTS" id="PR00980">
    <property type="entry name" value="TRNASYNTHALA"/>
</dbReference>
<dbReference type="PANTHER" id="PTHR11777:SF9">
    <property type="entry name" value="ALANINE--TRNA LIGASE, CYTOPLASMIC"/>
    <property type="match status" value="1"/>
</dbReference>
<dbReference type="InterPro" id="IPR018164">
    <property type="entry name" value="Ala-tRNA-synth_IIc_N"/>
</dbReference>
<feature type="binding site" evidence="11">
    <location>
        <position position="666"/>
    </location>
    <ligand>
        <name>Zn(2+)</name>
        <dbReference type="ChEBI" id="CHEBI:29105"/>
    </ligand>
</feature>
<dbReference type="PROSITE" id="PS50860">
    <property type="entry name" value="AA_TRNA_LIGASE_II_ALA"/>
    <property type="match status" value="1"/>
</dbReference>
<dbReference type="SUPFAM" id="SSF50447">
    <property type="entry name" value="Translation proteins"/>
    <property type="match status" value="1"/>
</dbReference>
<evidence type="ECO:0000256" key="11">
    <source>
        <dbReference type="HAMAP-Rule" id="MF_00036"/>
    </source>
</evidence>
<evidence type="ECO:0000256" key="2">
    <source>
        <dbReference type="ARBA" id="ARBA00022555"/>
    </source>
</evidence>
<comment type="domain">
    <text evidence="11">Consists of three domains; the N-terminal catalytic domain, the editing domain and the C-terminal C-Ala domain. The editing domain removes incorrectly charged amino acids, while the C-Ala domain, along with tRNA(Ala), serves as a bridge to cooperatively bring together the editing and aminoacylation centers thus stimulating deacylation of misacylated tRNAs.</text>
</comment>
<evidence type="ECO:0000313" key="13">
    <source>
        <dbReference type="EMBL" id="ALD15341.1"/>
    </source>
</evidence>
<evidence type="ECO:0000259" key="12">
    <source>
        <dbReference type="PROSITE" id="PS50860"/>
    </source>
</evidence>
<keyword evidence="2 11" id="KW-0820">tRNA-binding</keyword>
<dbReference type="FunFam" id="3.30.54.20:FF:000001">
    <property type="entry name" value="Alanine--tRNA ligase"/>
    <property type="match status" value="1"/>
</dbReference>
<dbReference type="InterPro" id="IPR003156">
    <property type="entry name" value="DHHA1_dom"/>
</dbReference>
<dbReference type="PANTHER" id="PTHR11777">
    <property type="entry name" value="ALANYL-TRNA SYNTHETASE"/>
    <property type="match status" value="1"/>
</dbReference>
<dbReference type="InterPro" id="IPR018165">
    <property type="entry name" value="Ala-tRNA-synth_IIc_core"/>
</dbReference>
<dbReference type="InterPro" id="IPR023033">
    <property type="entry name" value="Ala_tRNA_ligase_euk/bac"/>
</dbReference>
<dbReference type="GO" id="GO:0006419">
    <property type="term" value="P:alanyl-tRNA aminoacylation"/>
    <property type="evidence" value="ECO:0007669"/>
    <property type="project" value="UniProtKB-UniRule"/>
</dbReference>
<dbReference type="Gene3D" id="3.30.930.10">
    <property type="entry name" value="Bira Bifunctional Protein, Domain 2"/>
    <property type="match status" value="1"/>
</dbReference>
<dbReference type="Pfam" id="PF01411">
    <property type="entry name" value="tRNA-synt_2c"/>
    <property type="match status" value="1"/>
</dbReference>
<reference evidence="13 14" key="1">
    <citation type="journal article" date="2015" name="J Genomics">
        <title>Whole Genome Sequence of the Soybean Aphid Endosymbiont Buchnera aphidicola and Genetic Differentiation among Biotype-Specific Strains.</title>
        <authorList>
            <person name="Cassone B.J."/>
            <person name="Wenger J.A."/>
            <person name="Michel A.P."/>
        </authorList>
    </citation>
    <scope>NUCLEOTIDE SEQUENCE [LARGE SCALE GENOMIC DNA]</scope>
    <source>
        <strain evidence="13 14">BAg</strain>
    </source>
</reference>
<comment type="cofactor">
    <cofactor evidence="11">
        <name>Zn(2+)</name>
        <dbReference type="ChEBI" id="CHEBI:29105"/>
    </cofactor>
    <text evidence="11">Binds 1 zinc ion per subunit.</text>
</comment>
<accession>A0A0M5JPT9</accession>
<dbReference type="Gene3D" id="3.30.980.10">
    <property type="entry name" value="Threonyl-trna Synthetase, Chain A, domain 2"/>
    <property type="match status" value="1"/>
</dbReference>
<evidence type="ECO:0000256" key="8">
    <source>
        <dbReference type="ARBA" id="ARBA00022884"/>
    </source>
</evidence>
<evidence type="ECO:0000256" key="1">
    <source>
        <dbReference type="ARBA" id="ARBA00008226"/>
    </source>
</evidence>
<organism evidence="13 14">
    <name type="scientific">Buchnera aphidicola</name>
    <name type="common">Aphis glycines</name>
    <dbReference type="NCBI Taxonomy" id="1265350"/>
    <lineage>
        <taxon>Bacteria</taxon>
        <taxon>Pseudomonadati</taxon>
        <taxon>Pseudomonadota</taxon>
        <taxon>Gammaproteobacteria</taxon>
        <taxon>Enterobacterales</taxon>
        <taxon>Erwiniaceae</taxon>
        <taxon>Buchnera</taxon>
    </lineage>
</organism>
<evidence type="ECO:0000256" key="7">
    <source>
        <dbReference type="ARBA" id="ARBA00022840"/>
    </source>
</evidence>
<comment type="function">
    <text evidence="11">Catalyzes the attachment of alanine to tRNA(Ala) in a two-step reaction: alanine is first activated by ATP to form Ala-AMP and then transferred to the acceptor end of tRNA(Ala). Also edits incorrectly charged Ser-tRNA(Ala) and Gly-tRNA(Ala) via its editing domain.</text>
</comment>
<dbReference type="GO" id="GO:0005829">
    <property type="term" value="C:cytosol"/>
    <property type="evidence" value="ECO:0007669"/>
    <property type="project" value="TreeGrafter"/>
</dbReference>
<keyword evidence="4 11" id="KW-0479">Metal-binding</keyword>
<feature type="binding site" evidence="11">
    <location>
        <position position="670"/>
    </location>
    <ligand>
        <name>Zn(2+)</name>
        <dbReference type="ChEBI" id="CHEBI:29105"/>
    </ligand>
</feature>
<keyword evidence="10 11" id="KW-0030">Aminoacyl-tRNA synthetase</keyword>
<dbReference type="Pfam" id="PF07973">
    <property type="entry name" value="tRNA_SAD"/>
    <property type="match status" value="1"/>
</dbReference>
<keyword evidence="5 11" id="KW-0547">Nucleotide-binding</keyword>
<feature type="domain" description="Alanyl-transfer RNA synthetases family profile" evidence="12">
    <location>
        <begin position="3"/>
        <end position="709"/>
    </location>
</feature>
<dbReference type="PATRIC" id="fig|1265350.3.peg.396"/>
<evidence type="ECO:0000256" key="3">
    <source>
        <dbReference type="ARBA" id="ARBA00022598"/>
    </source>
</evidence>
<evidence type="ECO:0000256" key="5">
    <source>
        <dbReference type="ARBA" id="ARBA00022741"/>
    </source>
</evidence>
<dbReference type="RefSeq" id="WP_053940343.1">
    <property type="nucleotide sequence ID" value="NZ_CP009253.1"/>
</dbReference>
<evidence type="ECO:0000256" key="4">
    <source>
        <dbReference type="ARBA" id="ARBA00022723"/>
    </source>
</evidence>
<dbReference type="EMBL" id="CP009253">
    <property type="protein sequence ID" value="ALD15341.1"/>
    <property type="molecule type" value="Genomic_DNA"/>
</dbReference>
<dbReference type="InterPro" id="IPR002318">
    <property type="entry name" value="Ala-tRNA-lgiase_IIc"/>
</dbReference>
<comment type="subunit">
    <text evidence="11">Homotetramer.</text>
</comment>
<protein>
    <recommendedName>
        <fullName evidence="11">Alanine--tRNA ligase</fullName>
        <ecNumber evidence="11">6.1.1.7</ecNumber>
    </recommendedName>
    <alternativeName>
        <fullName evidence="11">Alanyl-tRNA synthetase</fullName>
        <shortName evidence="11">AlaRS</shortName>
    </alternativeName>
</protein>
<dbReference type="Pfam" id="PF02272">
    <property type="entry name" value="DHHA1"/>
    <property type="match status" value="1"/>
</dbReference>
<dbReference type="NCBIfam" id="TIGR00344">
    <property type="entry name" value="alaS"/>
    <property type="match status" value="1"/>
</dbReference>
<dbReference type="FunFam" id="3.10.310.40:FF:000001">
    <property type="entry name" value="Alanine--tRNA ligase"/>
    <property type="match status" value="1"/>
</dbReference>
<dbReference type="InterPro" id="IPR009000">
    <property type="entry name" value="Transl_B-barrel_sf"/>
</dbReference>
<dbReference type="SUPFAM" id="SSF101353">
    <property type="entry name" value="Putative anticodon-binding domain of alanyl-tRNA synthetase (AlaRS)"/>
    <property type="match status" value="1"/>
</dbReference>
<keyword evidence="9 11" id="KW-0648">Protein biosynthesis</keyword>
<dbReference type="CDD" id="cd00673">
    <property type="entry name" value="AlaRS_core"/>
    <property type="match status" value="1"/>
</dbReference>
<evidence type="ECO:0000313" key="14">
    <source>
        <dbReference type="Proteomes" id="UP000066321"/>
    </source>
</evidence>
<feature type="binding site" evidence="11">
    <location>
        <position position="564"/>
    </location>
    <ligand>
        <name>Zn(2+)</name>
        <dbReference type="ChEBI" id="CHEBI:29105"/>
    </ligand>
</feature>
<dbReference type="EC" id="6.1.1.7" evidence="11"/>
<dbReference type="FunFam" id="3.30.930.10:FF:000004">
    <property type="entry name" value="Alanine--tRNA ligase"/>
    <property type="match status" value="1"/>
</dbReference>
<evidence type="ECO:0000256" key="9">
    <source>
        <dbReference type="ARBA" id="ARBA00022917"/>
    </source>
</evidence>
<dbReference type="STRING" id="1265350.IX46_02075"/>
<sequence>MKNTINEIRQKFLQFFQKKGHTILPSSSLIPKNDSTLLFTNAGMNQFKDFFLDPKKKKYSRVVTSQRCLRTGGKHNDLENVGYTERHHTFFEMLGNFSFNDYFKKEAIIYAWELLTSKKWFNINKNKLWISVYKDDEETYKIWLNIIKLSPDHIIKIGDKNNCKYNSENFWQMGETGPCGPCTEIFYNYDIKKNNNFSQFLENKNENFIEIWNIVFIEYNRISSTKIIPLKYKSIDTGMGLERIASVLQNVNSNYKIDIFKKLIKQISCFSKITNLNNISLKIISDHIRSCIFLIYENISPSNEHRGYILRRIIRRMLIHAYKIGIKKNFFYKIVPNLIEHITEDFNFLKGTEQTIKEILQIEETQFSETLEKGLRILNIEIQKAPNQEISGKTIFYLYDTFGFPSDLALDICREKKIKVDLNSYYLEKEKQKKQSKIGNKFYNNGNNIININDTCNFEGYKKNTIKSLIKYIYIETKLVSLISEGEKGIIFLDKTCFYPESGGQIGDIGELYFKKSRFIVENTKKYGNTIGHIGKVITGAFEVNNFLYAKIDKLYRNQIQINHSATHLLHSALRKVLGDIVTQKGSSITNTRLRFDFSYPNIINLSKLQKVENIINAEIYKNHLIKIQYCSLEEAKKQKAMALFENKYDSIVRVVSIKNFSIELCGGTHTNRTGNIGLFKIIAQSSVSSGIKRIEALTQSKALQFLHNQENEIENISKILKTKSISFKDKINKLILQIKYLEDQIHIFQTKENQYQIKKIISNIENIKGVKLLINVFNNYNYNSLKLIIDQLKKDFQNIIIIFINKNNNYFNIITGITKNLTNYLTALEIIKIFIKHTNGKGGGKNEIAESISSNVINLSKILKIIKSWIHLKLNNIKDKIHE</sequence>
<dbReference type="AlphaFoldDB" id="A0A0M5JPT9"/>
<proteinExistence type="inferred from homology"/>
<dbReference type="InterPro" id="IPR012947">
    <property type="entry name" value="tRNA_SAD"/>
</dbReference>
<keyword evidence="6 11" id="KW-0862">Zinc</keyword>
<dbReference type="InterPro" id="IPR018162">
    <property type="entry name" value="Ala-tRNA-ligase_IIc_anticod-bd"/>
</dbReference>
<dbReference type="FunFam" id="3.30.980.10:FF:000004">
    <property type="entry name" value="Alanine--tRNA ligase, cytoplasmic"/>
    <property type="match status" value="1"/>
</dbReference>
<dbReference type="GO" id="GO:0000049">
    <property type="term" value="F:tRNA binding"/>
    <property type="evidence" value="ECO:0007669"/>
    <property type="project" value="UniProtKB-KW"/>
</dbReference>
<evidence type="ECO:0000256" key="10">
    <source>
        <dbReference type="ARBA" id="ARBA00023146"/>
    </source>
</evidence>
<feature type="binding site" evidence="11">
    <location>
        <position position="568"/>
    </location>
    <ligand>
        <name>Zn(2+)</name>
        <dbReference type="ChEBI" id="CHEBI:29105"/>
    </ligand>
</feature>